<dbReference type="AlphaFoldDB" id="A0AA35X7M9"/>
<evidence type="ECO:0000256" key="1">
    <source>
        <dbReference type="SAM" id="MobiDB-lite"/>
    </source>
</evidence>
<organism evidence="2 3">
    <name type="scientific">Geodia barretti</name>
    <name type="common">Barrett's horny sponge</name>
    <dbReference type="NCBI Taxonomy" id="519541"/>
    <lineage>
        <taxon>Eukaryota</taxon>
        <taxon>Metazoa</taxon>
        <taxon>Porifera</taxon>
        <taxon>Demospongiae</taxon>
        <taxon>Heteroscleromorpha</taxon>
        <taxon>Tetractinellida</taxon>
        <taxon>Astrophorina</taxon>
        <taxon>Geodiidae</taxon>
        <taxon>Geodia</taxon>
    </lineage>
</organism>
<sequence length="70" mass="8419">MRSMEEKRLKREKLEEKERRRNDREMRRELKEKAMAEKMKGVAPVNRIATRSRCHCNTQPIIASSTVFWG</sequence>
<feature type="region of interest" description="Disordered" evidence="1">
    <location>
        <begin position="1"/>
        <end position="28"/>
    </location>
</feature>
<dbReference type="EMBL" id="CASHTH010003274">
    <property type="protein sequence ID" value="CAI8042611.1"/>
    <property type="molecule type" value="Genomic_DNA"/>
</dbReference>
<keyword evidence="3" id="KW-1185">Reference proteome</keyword>
<evidence type="ECO:0000313" key="2">
    <source>
        <dbReference type="EMBL" id="CAI8042611.1"/>
    </source>
</evidence>
<comment type="caution">
    <text evidence="2">The sequence shown here is derived from an EMBL/GenBank/DDBJ whole genome shotgun (WGS) entry which is preliminary data.</text>
</comment>
<dbReference type="Proteomes" id="UP001174909">
    <property type="component" value="Unassembled WGS sequence"/>
</dbReference>
<name>A0AA35X7M9_GEOBA</name>
<accession>A0AA35X7M9</accession>
<gene>
    <name evidence="2" type="ORF">GBAR_LOCUS23630</name>
</gene>
<protein>
    <submittedName>
        <fullName evidence="2">Uncharacterized protein</fullName>
    </submittedName>
</protein>
<evidence type="ECO:0000313" key="3">
    <source>
        <dbReference type="Proteomes" id="UP001174909"/>
    </source>
</evidence>
<proteinExistence type="predicted"/>
<reference evidence="2" key="1">
    <citation type="submission" date="2023-03" db="EMBL/GenBank/DDBJ databases">
        <authorList>
            <person name="Steffen K."/>
            <person name="Cardenas P."/>
        </authorList>
    </citation>
    <scope>NUCLEOTIDE SEQUENCE</scope>
</reference>